<reference evidence="3 4" key="1">
    <citation type="journal article" date="2015" name="Int. J. Syst. Evol. Microbiol.">
        <title>Sporolactobacillus shoreae sp. nov. and Sporolactobacillus spathodeae sp. nov., two spore-forming lactic acid bacteria isolated from tree barks in Thailand.</title>
        <authorList>
            <person name="Thamacharoensuk T."/>
            <person name="Kitahara M."/>
            <person name="Ohkuma M."/>
            <person name="Thongchul N."/>
            <person name="Tanasupawat S."/>
        </authorList>
    </citation>
    <scope>NUCLEOTIDE SEQUENCE [LARGE SCALE GENOMIC DNA]</scope>
    <source>
        <strain evidence="3 4">BK92</strain>
    </source>
</reference>
<organism evidence="3 4">
    <name type="scientific">Sporolactobacillus shoreae</name>
    <dbReference type="NCBI Taxonomy" id="1465501"/>
    <lineage>
        <taxon>Bacteria</taxon>
        <taxon>Bacillati</taxon>
        <taxon>Bacillota</taxon>
        <taxon>Bacilli</taxon>
        <taxon>Bacillales</taxon>
        <taxon>Sporolactobacillaceae</taxon>
        <taxon>Sporolactobacillus</taxon>
    </lineage>
</organism>
<evidence type="ECO:0000256" key="1">
    <source>
        <dbReference type="ARBA" id="ARBA00022801"/>
    </source>
</evidence>
<dbReference type="InterPro" id="IPR014576">
    <property type="entry name" value="Pesterase_YhaO"/>
</dbReference>
<dbReference type="PANTHER" id="PTHR30337">
    <property type="entry name" value="COMPONENT OF ATP-DEPENDENT DSDNA EXONUCLEASE"/>
    <property type="match status" value="1"/>
</dbReference>
<evidence type="ECO:0000259" key="2">
    <source>
        <dbReference type="Pfam" id="PF00149"/>
    </source>
</evidence>
<dbReference type="PANTHER" id="PTHR30337:SF7">
    <property type="entry name" value="PHOSPHOESTERASE"/>
    <property type="match status" value="1"/>
</dbReference>
<protein>
    <submittedName>
        <fullName evidence="3">DNA repair exonuclease</fullName>
    </submittedName>
</protein>
<dbReference type="Pfam" id="PF00149">
    <property type="entry name" value="Metallophos"/>
    <property type="match status" value="1"/>
</dbReference>
<accession>A0A4Z0GSE9</accession>
<dbReference type="InterPro" id="IPR050535">
    <property type="entry name" value="DNA_Repair-Maintenance_Comp"/>
</dbReference>
<dbReference type="AlphaFoldDB" id="A0A4Z0GSE9"/>
<comment type="caution">
    <text evidence="3">The sequence shown here is derived from an EMBL/GenBank/DDBJ whole genome shotgun (WGS) entry which is preliminary data.</text>
</comment>
<name>A0A4Z0GSE9_9BACL</name>
<evidence type="ECO:0000313" key="4">
    <source>
        <dbReference type="Proteomes" id="UP000298347"/>
    </source>
</evidence>
<keyword evidence="1" id="KW-0378">Hydrolase</keyword>
<dbReference type="InterPro" id="IPR004843">
    <property type="entry name" value="Calcineurin-like_PHP"/>
</dbReference>
<evidence type="ECO:0000313" key="3">
    <source>
        <dbReference type="EMBL" id="TGA99169.1"/>
    </source>
</evidence>
<dbReference type="SUPFAM" id="SSF56300">
    <property type="entry name" value="Metallo-dependent phosphatases"/>
    <property type="match status" value="1"/>
</dbReference>
<keyword evidence="3" id="KW-0540">Nuclease</keyword>
<keyword evidence="3" id="KW-0269">Exonuclease</keyword>
<feature type="domain" description="Calcineurin-like phosphoesterase" evidence="2">
    <location>
        <begin position="2"/>
        <end position="199"/>
    </location>
</feature>
<dbReference type="InterPro" id="IPR029052">
    <property type="entry name" value="Metallo-depent_PP-like"/>
</dbReference>
<dbReference type="OrthoDB" id="9773856at2"/>
<dbReference type="CDD" id="cd00840">
    <property type="entry name" value="MPP_Mre11_N"/>
    <property type="match status" value="1"/>
</dbReference>
<gene>
    <name evidence="3" type="ORF">E4665_05135</name>
</gene>
<dbReference type="PIRSF" id="PIRSF033091">
    <property type="entry name" value="Pesterase_YhaO"/>
    <property type="match status" value="1"/>
</dbReference>
<dbReference type="Gene3D" id="3.60.21.10">
    <property type="match status" value="1"/>
</dbReference>
<keyword evidence="4" id="KW-1185">Reference proteome</keyword>
<dbReference type="EMBL" id="SRJD01000004">
    <property type="protein sequence ID" value="TGA99169.1"/>
    <property type="molecule type" value="Genomic_DNA"/>
</dbReference>
<proteinExistence type="predicted"/>
<dbReference type="Proteomes" id="UP000298347">
    <property type="component" value="Unassembled WGS sequence"/>
</dbReference>
<dbReference type="GO" id="GO:0004527">
    <property type="term" value="F:exonuclease activity"/>
    <property type="evidence" value="ECO:0007669"/>
    <property type="project" value="UniProtKB-KW"/>
</dbReference>
<dbReference type="InterPro" id="IPR041796">
    <property type="entry name" value="Mre11_N"/>
</dbReference>
<sequence>MIRFIHAADFHLDRPFEGLSELPGSLHERVKESTFRALDRLIDRTLAEKPEFLIIAGDVFDDSHRSLSAQRRFIRAMEVLREADLPVYLVFGNHDHLDDPWNRLKFPDNVHVFPATPTMLPFVSRDGQRVNLYGFSYAQRSVPEDMAAGYEKQGDADYHIGILHGALRSGDGENAYAPFTVSELTEKNFDFWALGHIHKRQQLSPTLPIWYPGDLQGLSIKETGEKGASVVEIDKQGSHVHFFPTADILWKKKKLELEGDISADRLEAAVEKIKAEARRDHVGIFLRIEFLFSSTAQTWNSTDLMIHELTDAINDGEESRDDFVWLLPGTFSIKPEWDRGGILESPHFVGDVFRLIEHENNVTDAVSLLFDHHSGLRYLNPVDKEELSKIQEQAEQLIADSLFTDKSS</sequence>
<dbReference type="RefSeq" id="WP_135347723.1">
    <property type="nucleotide sequence ID" value="NZ_SRJD01000004.1"/>
</dbReference>